<evidence type="ECO:0000259" key="1">
    <source>
        <dbReference type="Pfam" id="PF13475"/>
    </source>
</evidence>
<comment type="caution">
    <text evidence="2">The sequence shown here is derived from an EMBL/GenBank/DDBJ whole genome shotgun (WGS) entry which is preliminary data.</text>
</comment>
<dbReference type="InterPro" id="IPR025197">
    <property type="entry name" value="DUF4116"/>
</dbReference>
<feature type="domain" description="DUF4116" evidence="1">
    <location>
        <begin position="60"/>
        <end position="105"/>
    </location>
</feature>
<organism evidence="2 3">
    <name type="scientific">Polarella glacialis</name>
    <name type="common">Dinoflagellate</name>
    <dbReference type="NCBI Taxonomy" id="89957"/>
    <lineage>
        <taxon>Eukaryota</taxon>
        <taxon>Sar</taxon>
        <taxon>Alveolata</taxon>
        <taxon>Dinophyceae</taxon>
        <taxon>Suessiales</taxon>
        <taxon>Suessiaceae</taxon>
        <taxon>Polarella</taxon>
    </lineage>
</organism>
<dbReference type="Proteomes" id="UP000626109">
    <property type="component" value="Unassembled WGS sequence"/>
</dbReference>
<accession>A0A813LWF1</accession>
<evidence type="ECO:0000313" key="3">
    <source>
        <dbReference type="Proteomes" id="UP000626109"/>
    </source>
</evidence>
<protein>
    <recommendedName>
        <fullName evidence="1">DUF4116 domain-containing protein</fullName>
    </recommendedName>
</protein>
<proteinExistence type="predicted"/>
<dbReference type="AlphaFoldDB" id="A0A813LWF1"/>
<gene>
    <name evidence="2" type="ORF">PGLA2088_LOCUS49832</name>
</gene>
<feature type="domain" description="DUF4116" evidence="1">
    <location>
        <begin position="439"/>
        <end position="478"/>
    </location>
</feature>
<evidence type="ECO:0000313" key="2">
    <source>
        <dbReference type="EMBL" id="CAE8739997.1"/>
    </source>
</evidence>
<dbReference type="Pfam" id="PF13475">
    <property type="entry name" value="DUF4116"/>
    <property type="match status" value="3"/>
</dbReference>
<feature type="domain" description="DUF4116" evidence="1">
    <location>
        <begin position="108"/>
        <end position="155"/>
    </location>
</feature>
<sequence>MRLLHADLQGDREILESAVQQDWCCLTLALEEFPIELDLLIQINWQVFAHLPEAYKAEPQIVWAAVSQNWRALEFATKACKANPEIMMMAAHQNSKAIFLAEPELYANKQVVSFVVQLDGMLLRLASDDLKNDAEIVLQAVLQDWQSLQFASAEVRADQQVVFAAFVQDSTAFDWISPSLKLEPQVMHAFLRHDRTILDRLPDEIFLDVAFVTALANDDKFGHQTVVQLCQRNWQVLGLLPSKFQRDKKVILTCIEKDWQAIELAAERQLCQNVWADLDFVRAAVLQNAQCMSQAEDKIWDDSEIVISAMKQDIKIIDLAEEDIQEKLWNNEEVVMEAIKQDPKAIRKAAKGMWLQKEVVLPAVTGDWTVMNFCPKSNAKGWWADRDIVLAAVAQCADALGLADKLMWEDRDLVLSAVKTSYEILTKCPGHLKSDYYQDRDMVMEAVQQDAMALKEFNEEFFSDLEVVAIAARQNIVIIDSVQPKFTKRRLAATSPCCIAYSRH</sequence>
<reference evidence="2" key="1">
    <citation type="submission" date="2021-02" db="EMBL/GenBank/DDBJ databases">
        <authorList>
            <person name="Dougan E. K."/>
            <person name="Rhodes N."/>
            <person name="Thang M."/>
            <person name="Chan C."/>
        </authorList>
    </citation>
    <scope>NUCLEOTIDE SEQUENCE</scope>
</reference>
<name>A0A813LWF1_POLGL</name>
<dbReference type="EMBL" id="CAJNNW010037187">
    <property type="protein sequence ID" value="CAE8739997.1"/>
    <property type="molecule type" value="Genomic_DNA"/>
</dbReference>